<dbReference type="AlphaFoldDB" id="A0AAV5NN32"/>
<dbReference type="RefSeq" id="WP_101113279.1">
    <property type="nucleotide sequence ID" value="NZ_AP025144.1"/>
</dbReference>
<dbReference type="PIRSF" id="PIRSF006287">
    <property type="entry name" value="UCP006287"/>
    <property type="match status" value="1"/>
</dbReference>
<dbReference type="EMBL" id="BSNX01000007">
    <property type="protein sequence ID" value="GLQ71607.1"/>
    <property type="molecule type" value="Genomic_DNA"/>
</dbReference>
<evidence type="ECO:0000313" key="3">
    <source>
        <dbReference type="Proteomes" id="UP001156690"/>
    </source>
</evidence>
<evidence type="ECO:0000256" key="1">
    <source>
        <dbReference type="ARBA" id="ARBA00005367"/>
    </source>
</evidence>
<organism evidence="2 3">
    <name type="scientific">Vibrio penaeicida</name>
    <dbReference type="NCBI Taxonomy" id="104609"/>
    <lineage>
        <taxon>Bacteria</taxon>
        <taxon>Pseudomonadati</taxon>
        <taxon>Pseudomonadota</taxon>
        <taxon>Gammaproteobacteria</taxon>
        <taxon>Vibrionales</taxon>
        <taxon>Vibrionaceae</taxon>
        <taxon>Vibrio</taxon>
    </lineage>
</organism>
<evidence type="ECO:0000313" key="2">
    <source>
        <dbReference type="EMBL" id="GLQ71607.1"/>
    </source>
</evidence>
<dbReference type="InterPro" id="IPR008249">
    <property type="entry name" value="UPF0231"/>
</dbReference>
<reference evidence="3" key="1">
    <citation type="journal article" date="2019" name="Int. J. Syst. Evol. Microbiol.">
        <title>The Global Catalogue of Microorganisms (GCM) 10K type strain sequencing project: providing services to taxonomists for standard genome sequencing and annotation.</title>
        <authorList>
            <consortium name="The Broad Institute Genomics Platform"/>
            <consortium name="The Broad Institute Genome Sequencing Center for Infectious Disease"/>
            <person name="Wu L."/>
            <person name="Ma J."/>
        </authorList>
    </citation>
    <scope>NUCLEOTIDE SEQUENCE [LARGE SCALE GENOMIC DNA]</scope>
    <source>
        <strain evidence="3">NBRC 15640</strain>
    </source>
</reference>
<sequence length="122" mass="14187">MEYQFTKNSLTGDYLVKCSMGHEIVGRWLQEEVNAQISVIDGILQRLEWMVDGQHHEDKIDGREISVLITREEVTIQENGFTYQPECDEPDMHIYESESSASCGFEDFVDLVKAWKDFVKSY</sequence>
<name>A0AAV5NN32_9VIBR</name>
<keyword evidence="3" id="KW-1185">Reference proteome</keyword>
<comment type="similarity">
    <text evidence="1">Belongs to the UPF0231 family.</text>
</comment>
<gene>
    <name evidence="2" type="ORF">GCM10007932_09670</name>
</gene>
<comment type="caution">
    <text evidence="2">The sequence shown here is derived from an EMBL/GenBank/DDBJ whole genome shotgun (WGS) entry which is preliminary data.</text>
</comment>
<protein>
    <submittedName>
        <fullName evidence="2">UPF0231 protein</fullName>
    </submittedName>
</protein>
<dbReference type="Proteomes" id="UP001156690">
    <property type="component" value="Unassembled WGS sequence"/>
</dbReference>
<accession>A0AAV5NN32</accession>
<proteinExistence type="inferred from homology"/>
<dbReference type="Pfam" id="PF06062">
    <property type="entry name" value="UPF0231"/>
    <property type="match status" value="1"/>
</dbReference>